<organism evidence="1">
    <name type="scientific">marine sediment metagenome</name>
    <dbReference type="NCBI Taxonomy" id="412755"/>
    <lineage>
        <taxon>unclassified sequences</taxon>
        <taxon>metagenomes</taxon>
        <taxon>ecological metagenomes</taxon>
    </lineage>
</organism>
<dbReference type="EMBL" id="BARW01007177">
    <property type="protein sequence ID" value="GAI85412.1"/>
    <property type="molecule type" value="Genomic_DNA"/>
</dbReference>
<sequence>MPILGGSSTITGIDFEAWFVALKFTDAFFNENLRVNPQAQTYINPKTEEIESVAIDDIHVYSDSKREFYNLKFRAPNIKNWTFSHLKQQKVLQQLKDQFIKSQEVSLYFVTQSPCPIFSEILPRGASCTSRKELEINLKANKYIDEWDKLKNELGFSNDEMLKFAKQVKFKHVIDTEEIKNLIVQKVQGHITNSYAVLNCLYQLAIEAGKQGRTITKKDIIEYFEKNNIHLKPHLKVRELIEKIHSASASLSSVPHTFAGNVHIERDEVTTLLNWVKTPLK</sequence>
<evidence type="ECO:0000313" key="1">
    <source>
        <dbReference type="EMBL" id="GAI85412.1"/>
    </source>
</evidence>
<name>X1RXA3_9ZZZZ</name>
<dbReference type="AlphaFoldDB" id="X1RXA3"/>
<reference evidence="1" key="1">
    <citation type="journal article" date="2014" name="Front. Microbiol.">
        <title>High frequency of phylogenetically diverse reductive dehalogenase-homologous genes in deep subseafloor sedimentary metagenomes.</title>
        <authorList>
            <person name="Kawai M."/>
            <person name="Futagami T."/>
            <person name="Toyoda A."/>
            <person name="Takaki Y."/>
            <person name="Nishi S."/>
            <person name="Hori S."/>
            <person name="Arai W."/>
            <person name="Tsubouchi T."/>
            <person name="Morono Y."/>
            <person name="Uchiyama I."/>
            <person name="Ito T."/>
            <person name="Fujiyama A."/>
            <person name="Inagaki F."/>
            <person name="Takami H."/>
        </authorList>
    </citation>
    <scope>NUCLEOTIDE SEQUENCE</scope>
    <source>
        <strain evidence="1">Expedition CK06-06</strain>
    </source>
</reference>
<comment type="caution">
    <text evidence="1">The sequence shown here is derived from an EMBL/GenBank/DDBJ whole genome shotgun (WGS) entry which is preliminary data.</text>
</comment>
<protein>
    <submittedName>
        <fullName evidence="1">Uncharacterized protein</fullName>
    </submittedName>
</protein>
<feature type="non-terminal residue" evidence="1">
    <location>
        <position position="281"/>
    </location>
</feature>
<accession>X1RXA3</accession>
<gene>
    <name evidence="1" type="ORF">S12H4_15002</name>
</gene>
<proteinExistence type="predicted"/>